<feature type="region of interest" description="Disordered" evidence="1">
    <location>
        <begin position="469"/>
        <end position="493"/>
    </location>
</feature>
<keyword evidence="2" id="KW-1133">Transmembrane helix</keyword>
<proteinExistence type="predicted"/>
<evidence type="ECO:0000313" key="4">
    <source>
        <dbReference type="Proteomes" id="UP000612055"/>
    </source>
</evidence>
<feature type="transmembrane region" description="Helical" evidence="2">
    <location>
        <begin position="1718"/>
        <end position="1741"/>
    </location>
</feature>
<comment type="caution">
    <text evidence="3">The sequence shown here is derived from an EMBL/GenBank/DDBJ whole genome shotgun (WGS) entry which is preliminary data.</text>
</comment>
<feature type="region of interest" description="Disordered" evidence="1">
    <location>
        <begin position="1067"/>
        <end position="1151"/>
    </location>
</feature>
<dbReference type="OrthoDB" id="533167at2759"/>
<dbReference type="PANTHER" id="PTHR48125:SF10">
    <property type="entry name" value="OS12G0136300 PROTEIN"/>
    <property type="match status" value="1"/>
</dbReference>
<dbReference type="EMBL" id="JAEHOE010000021">
    <property type="protein sequence ID" value="KAG2495922.1"/>
    <property type="molecule type" value="Genomic_DNA"/>
</dbReference>
<feature type="compositionally biased region" description="Low complexity" evidence="1">
    <location>
        <begin position="703"/>
        <end position="714"/>
    </location>
</feature>
<evidence type="ECO:0000256" key="1">
    <source>
        <dbReference type="SAM" id="MobiDB-lite"/>
    </source>
</evidence>
<feature type="transmembrane region" description="Helical" evidence="2">
    <location>
        <begin position="1675"/>
        <end position="1698"/>
    </location>
</feature>
<evidence type="ECO:0000256" key="2">
    <source>
        <dbReference type="SAM" id="Phobius"/>
    </source>
</evidence>
<protein>
    <recommendedName>
        <fullName evidence="5">Glutamine amidotransferase type-2 domain-containing protein</fullName>
    </recommendedName>
</protein>
<feature type="compositionally biased region" description="Low complexity" evidence="1">
    <location>
        <begin position="966"/>
        <end position="979"/>
    </location>
</feature>
<feature type="compositionally biased region" description="Low complexity" evidence="1">
    <location>
        <begin position="748"/>
        <end position="758"/>
    </location>
</feature>
<feature type="region of interest" description="Disordered" evidence="1">
    <location>
        <begin position="566"/>
        <end position="596"/>
    </location>
</feature>
<feature type="transmembrane region" description="Helical" evidence="2">
    <location>
        <begin position="42"/>
        <end position="64"/>
    </location>
</feature>
<feature type="transmembrane region" description="Helical" evidence="2">
    <location>
        <begin position="146"/>
        <end position="166"/>
    </location>
</feature>
<keyword evidence="4" id="KW-1185">Reference proteome</keyword>
<gene>
    <name evidence="3" type="ORF">HYH03_005854</name>
</gene>
<dbReference type="Proteomes" id="UP000612055">
    <property type="component" value="Unassembled WGS sequence"/>
</dbReference>
<evidence type="ECO:0000313" key="3">
    <source>
        <dbReference type="EMBL" id="KAG2495922.1"/>
    </source>
</evidence>
<feature type="compositionally biased region" description="Low complexity" evidence="1">
    <location>
        <begin position="581"/>
        <end position="591"/>
    </location>
</feature>
<feature type="region of interest" description="Disordered" evidence="1">
    <location>
        <begin position="700"/>
        <end position="819"/>
    </location>
</feature>
<feature type="compositionally biased region" description="Gly residues" evidence="1">
    <location>
        <begin position="469"/>
        <end position="482"/>
    </location>
</feature>
<feature type="region of interest" description="Disordered" evidence="1">
    <location>
        <begin position="965"/>
        <end position="1003"/>
    </location>
</feature>
<feature type="compositionally biased region" description="Gly residues" evidence="1">
    <location>
        <begin position="1107"/>
        <end position="1119"/>
    </location>
</feature>
<sequence>MGQSASLLLCSAAGAVPAWRPPGPCEPRWPRVWTPDEMDSWAPLLAAAAALAGLVAGAVVCVAAHEAAHVAAAAALGLVPLRGPRGAAEAARGAVHRTLADAAWLPLYLLTGAPAPAAAPAPAPHVELRLSPGAPPGLRLALARHAGWLASALLAAAACRLAALAASAGPVMWGGAAGVAAAAVLVLLGALASDLLRLEPAPSAPPSSRPAAPSGVRLPVLFCGNVGLLVAAAGQSGVDIMAVLKAQVAISSQRGAQSGGLVALVDSGREAPATMPLPLPDAAAAKAPHSQDAGPRPLLNGIRSRVAPGKRDHLSLALSRRFGAALGRRPLLAGGHGIFVGHTRFATSSQPSEGESHPHQWSPPAPARVWRANGPGGRLTVGEEHFGVWITHNGDFDFWRLMGQDRTHSEVAAFLTSVLGTPAPAKCDSVRVAGMIELLRTQGLWLPSLRLAYFDSLAHASFADVLGGEGQQEGASSKGGKGGAEDAETGRRPRMASRAELAALASALEAAFASAASACDPDDPTDLLLLAMGLGDLTGLGHTAGAMSGAFSGALAGAYLSNDGPPPLGHSVGPQLATRPSAGASAGAAADGSRDNTAHGAQNFAALFGVGAGRPSIAPADAVSGAAGAGPAAGTGAGAGPEAGLDFLLERRPSFSGLAGDPLTSAVLAARAQAAITQIKGGQGGARTSTAAARASLDAPFVPLGHGLPTTGPGSHQPQPHAEGCTSGSLEAPNFGRTSTPQAPPAPRSSNSGAASRPAPAPAPPNPFGQKVAGVHLPEAAPAKAPTQATVSPAGGAAPNINGKGNGVHTSAAATASGEKAQGVTDIPVSYGQEALRLACALGLGRAGAQDALVRTLAAAARKHLESTPGWPAWSKTVLSLEALVSTALSYFVANDLYTASCRFLKAAKGSFGLAILCSLEPDRLCMGAWGQPMSMSFSQQHKAVLYGSETNCAMIPIPTRDTGTSAPAAGVAGDADASAHSEASGKAPAAGDGPSVRGRPDDNIVAHARKRPVRVTHDLLQQTSVLRVQLRGDAPATGKPRASGAFPRQQVEVEVLRDVSRYSAASASPSAYNGLDPSSGRALDALDPSGAGRLAAAHAQQSGEGPASGRGSGLGAGGARLLQQSAGAVMPPPPPAPLAPPPAPPPDGGYVNGVDWAPAASYRAAASLAAEGGVCAVPLPADCTIPPLAPAVARPRGVSFDLVTDEMHDKVQGYDADGTAVLDGAGLPLPLRKPFPRRSQPGLGDGGNPEVGVWVEDPVAEEECAHGAYAFEETEELVDNGWGPAFATHRIDIDEGGGEMMQLVLTDPSDPDSAADNADGWALFRRVPFVRLRVFQIRGGVEVDSREDFEDQERIVQLVGNPYVSFSPALADLAPGRDYVADDLADVPRVLARIRESWTDPLSLNRQTAEELYGMIDKLAEFALRKGGSCAAEERPGVDLLVTGVEASLWLAEQWAGDLKLVFPQLNVQAVSANKIISTLGNARGRIPPTGSTFCRNSSRFLAEHHTLCIAVSQSGQTFPTIHAARILHQLLPGRVFALCGSVDTKMALALGQRLALSSPWGRRVLTSCAGGRCAEPPSVVAVALHQTLSELLAFLVVRMRQTSVVASGRPLGMILSKDDMVDLRSVRDRFIDHTAPQLTGRDAQGQPLLSAAHDMLVRQGRSWALHVIESPTAWVLSLVHILATVVSGWPLVYAAVHGVCLGAGASHALDTALSKVALAVDSVIYMFLPIIYAVLLRALQGRPLWHRMGKRTIVVADVPYVHQILETFVSKMYALSYGIASVEVHGANPLDHFVHRFTHRVVRGLLIALGRPDGRLYSQTKSESWVLLGLLQAKVITSWGHQPEVVSVGHNPYHPPVVDTHLCLPTNRPRLLVEALEHGSGEAVDPNQLWARRRHMVTSKFPLHDRARELLTEMEDGAAEGAQAVARGASRALVRGRSGALASAEPSARGTPKVRSEASVRGGSAFGGVGGSTHGPAGTGGSAYGGVGGSMHGAPRGVGLMRASGNGDTSVRSGRALQAFGRSSTRRLVRASTWARLQGGACSAYSLLSGQDVLDMSPEATSALLGPASKHLVGGHLLYTIFKKAELRRMWDKLRVVRQLASRLSTKQISEPVAREAVAAVGSTLEDVLTKQSVMEQLLESRYLSLERLLSFMVMFHAMARRTADWWPLTFDISRSQSGLRVATTAAPVTASELEQSLAETLAGDVVEEAAQRGERERRDRLQAIMASHLRRRRPVVGSAPVME</sequence>
<feature type="compositionally biased region" description="Low complexity" evidence="1">
    <location>
        <begin position="1120"/>
        <end position="1129"/>
    </location>
</feature>
<keyword evidence="2" id="KW-0812">Transmembrane</keyword>
<reference evidence="3" key="1">
    <citation type="journal article" date="2020" name="bioRxiv">
        <title>Comparative genomics of Chlamydomonas.</title>
        <authorList>
            <person name="Craig R.J."/>
            <person name="Hasan A.R."/>
            <person name="Ness R.W."/>
            <person name="Keightley P.D."/>
        </authorList>
    </citation>
    <scope>NUCLEOTIDE SEQUENCE</scope>
    <source>
        <strain evidence="3">CCAP 11/70</strain>
    </source>
</reference>
<accession>A0A835Y6D4</accession>
<feature type="transmembrane region" description="Helical" evidence="2">
    <location>
        <begin position="172"/>
        <end position="196"/>
    </location>
</feature>
<name>A0A835Y6D4_9CHLO</name>
<feature type="compositionally biased region" description="Pro residues" evidence="1">
    <location>
        <begin position="1131"/>
        <end position="1148"/>
    </location>
</feature>
<evidence type="ECO:0008006" key="5">
    <source>
        <dbReference type="Google" id="ProtNLM"/>
    </source>
</evidence>
<keyword evidence="2" id="KW-0472">Membrane</keyword>
<feature type="region of interest" description="Disordered" evidence="1">
    <location>
        <begin position="1940"/>
        <end position="1964"/>
    </location>
</feature>
<dbReference type="PANTHER" id="PTHR48125">
    <property type="entry name" value="LP07818P1"/>
    <property type="match status" value="1"/>
</dbReference>
<organism evidence="3 4">
    <name type="scientific">Edaphochlamys debaryana</name>
    <dbReference type="NCBI Taxonomy" id="47281"/>
    <lineage>
        <taxon>Eukaryota</taxon>
        <taxon>Viridiplantae</taxon>
        <taxon>Chlorophyta</taxon>
        <taxon>core chlorophytes</taxon>
        <taxon>Chlorophyceae</taxon>
        <taxon>CS clade</taxon>
        <taxon>Chlamydomonadales</taxon>
        <taxon>Chlamydomonadales incertae sedis</taxon>
        <taxon>Edaphochlamys</taxon>
    </lineage>
</organism>